<dbReference type="EMBL" id="KZ992436">
    <property type="protein sequence ID" value="RKP10812.1"/>
    <property type="molecule type" value="Genomic_DNA"/>
</dbReference>
<name>A0A4P9XXN6_9FUNG</name>
<dbReference type="EC" id="3.1.4.1" evidence="5"/>
<evidence type="ECO:0000256" key="6">
    <source>
        <dbReference type="SAM" id="MobiDB-lite"/>
    </source>
</evidence>
<keyword evidence="9" id="KW-1185">Reference proteome</keyword>
<dbReference type="AlphaFoldDB" id="A0A4P9XXN6"/>
<dbReference type="GO" id="GO:0070336">
    <property type="term" value="F:flap-structured DNA binding"/>
    <property type="evidence" value="ECO:0007669"/>
    <property type="project" value="TreeGrafter"/>
</dbReference>
<keyword evidence="5" id="KW-0227">DNA damage</keyword>
<dbReference type="Pfam" id="PF21170">
    <property type="entry name" value="FAN1_TPR"/>
    <property type="match status" value="1"/>
</dbReference>
<dbReference type="InterPro" id="IPR049126">
    <property type="entry name" value="FAN1-like_TPR"/>
</dbReference>
<dbReference type="GO" id="GO:0008409">
    <property type="term" value="F:5'-3' exonuclease activity"/>
    <property type="evidence" value="ECO:0007669"/>
    <property type="project" value="TreeGrafter"/>
</dbReference>
<sequence>MFPPGEDDPCFASAGHDTQAGSSRKRAGTCNDAESLKRAQPQHSIHVHVFRDVLRVVLSHERYLFSEEECSTFDVFEQLSDAAQHLYVRLFLRKHGWIRARTLAYDGIDDVAAALEELFKAGLADGEHAVESVEEVLALLNAGELDMLVGAAGRPSSVDFDLDCKLVKLRVAGIQAFQRSHLIYYRVADPDDPPIVKALLSAFGLRQYPEYTVHRSSTVFADRNALLAYEEALAVESEIVELLAGDSDEHARWVYTRIMGHGLKALARLKRYEDEAALLCKLLDQRTYCIGARGVWYERLALVQERYLHDRRAALATCGRALEDPTVWTASQQTIQRRVLKLQRILAVPFSEQRSFTHLSIREADVIFISGVRVGTSPSGTRAVYRLGEDATEGTVEELALCHYASQGYQGLHAEGSIFTLLFWDILFSERDGAFETAEQSAPLDLATDAFYVGCRGEIDARLRQIEDVDVEHGKVLIPIRDVDEDEHDTATPLSRLYLQLISQVYAREAPRNTMCAGVSWQYSRTVLLEIARCLGGSALSAICRLLAQEYTRWSSGVPDLCLWKSSTSECKFVEVKSPNDRLSESQKVPSVYAYICIQLTR</sequence>
<keyword evidence="4 5" id="KW-0460">Magnesium</keyword>
<dbReference type="InterPro" id="IPR033315">
    <property type="entry name" value="Fan1-like"/>
</dbReference>
<dbReference type="GO" id="GO:0004528">
    <property type="term" value="F:phosphodiesterase I activity"/>
    <property type="evidence" value="ECO:0007669"/>
    <property type="project" value="UniProtKB-EC"/>
</dbReference>
<evidence type="ECO:0000259" key="7">
    <source>
        <dbReference type="SMART" id="SM00990"/>
    </source>
</evidence>
<evidence type="ECO:0000256" key="4">
    <source>
        <dbReference type="ARBA" id="ARBA00022842"/>
    </source>
</evidence>
<comment type="similarity">
    <text evidence="5">Belongs to the FAN1 family.</text>
</comment>
<evidence type="ECO:0000313" key="9">
    <source>
        <dbReference type="Proteomes" id="UP000271241"/>
    </source>
</evidence>
<reference evidence="9" key="1">
    <citation type="journal article" date="2018" name="Nat. Microbiol.">
        <title>Leveraging single-cell genomics to expand the fungal tree of life.</title>
        <authorList>
            <person name="Ahrendt S.R."/>
            <person name="Quandt C.A."/>
            <person name="Ciobanu D."/>
            <person name="Clum A."/>
            <person name="Salamov A."/>
            <person name="Andreopoulos B."/>
            <person name="Cheng J.F."/>
            <person name="Woyke T."/>
            <person name="Pelin A."/>
            <person name="Henrissat B."/>
            <person name="Reynolds N.K."/>
            <person name="Benny G.L."/>
            <person name="Smith M.E."/>
            <person name="James T.Y."/>
            <person name="Grigoriev I.V."/>
        </authorList>
    </citation>
    <scope>NUCLEOTIDE SEQUENCE [LARGE SCALE GENOMIC DNA]</scope>
    <source>
        <strain evidence="9">RSA 1356</strain>
    </source>
</reference>
<dbReference type="InterPro" id="IPR014883">
    <property type="entry name" value="VRR_NUC"/>
</dbReference>
<keyword evidence="5" id="KW-0234">DNA repair</keyword>
<dbReference type="SMART" id="SM00990">
    <property type="entry name" value="VRR_NUC"/>
    <property type="match status" value="1"/>
</dbReference>
<evidence type="ECO:0000256" key="1">
    <source>
        <dbReference type="ARBA" id="ARBA00022722"/>
    </source>
</evidence>
<dbReference type="GO" id="GO:0036297">
    <property type="term" value="P:interstrand cross-link repair"/>
    <property type="evidence" value="ECO:0007669"/>
    <property type="project" value="InterPro"/>
</dbReference>
<dbReference type="InterPro" id="IPR049125">
    <property type="entry name" value="FAN1-like_WH"/>
</dbReference>
<comment type="subcellular location">
    <subcellularLocation>
        <location evidence="5">Nucleus</location>
    </subcellularLocation>
</comment>
<keyword evidence="5" id="KW-0539">Nucleus</keyword>
<gene>
    <name evidence="8" type="ORF">THASP1DRAFT_21527</name>
</gene>
<comment type="cofactor">
    <cofactor evidence="5">
        <name>Mg(2+)</name>
        <dbReference type="ChEBI" id="CHEBI:18420"/>
    </cofactor>
    <cofactor evidence="5">
        <name>Mn(2+)</name>
        <dbReference type="ChEBI" id="CHEBI:29035"/>
    </cofactor>
</comment>
<dbReference type="PANTHER" id="PTHR15749:SF4">
    <property type="entry name" value="FANCONI-ASSOCIATED NUCLEASE 1"/>
    <property type="match status" value="1"/>
</dbReference>
<dbReference type="Proteomes" id="UP000271241">
    <property type="component" value="Unassembled WGS sequence"/>
</dbReference>
<feature type="domain" description="VRR-NUC" evidence="7">
    <location>
        <begin position="493"/>
        <end position="599"/>
    </location>
</feature>
<feature type="region of interest" description="Disordered" evidence="6">
    <location>
        <begin position="1"/>
        <end position="28"/>
    </location>
</feature>
<dbReference type="CDD" id="cd22326">
    <property type="entry name" value="FAN1-like"/>
    <property type="match status" value="1"/>
</dbReference>
<accession>A0A4P9XXN6</accession>
<dbReference type="OrthoDB" id="76364at2759"/>
<evidence type="ECO:0000256" key="2">
    <source>
        <dbReference type="ARBA" id="ARBA00022723"/>
    </source>
</evidence>
<keyword evidence="5" id="KW-0464">Manganese</keyword>
<dbReference type="PANTHER" id="PTHR15749">
    <property type="entry name" value="FANCONI-ASSOCIATED NUCLEASE 1"/>
    <property type="match status" value="1"/>
</dbReference>
<evidence type="ECO:0000256" key="5">
    <source>
        <dbReference type="RuleBase" id="RU365033"/>
    </source>
</evidence>
<comment type="catalytic activity">
    <reaction evidence="5">
        <text>Hydrolytically removes 5'-nucleotides successively from the 3'-hydroxy termini of 3'-hydroxy-terminated oligonucleotides.</text>
        <dbReference type="EC" id="3.1.4.1"/>
    </reaction>
</comment>
<evidence type="ECO:0000256" key="3">
    <source>
        <dbReference type="ARBA" id="ARBA00022801"/>
    </source>
</evidence>
<dbReference type="Pfam" id="PF21315">
    <property type="entry name" value="FAN1_HTH"/>
    <property type="match status" value="1"/>
</dbReference>
<dbReference type="Pfam" id="PF08774">
    <property type="entry name" value="VRR_NUC"/>
    <property type="match status" value="1"/>
</dbReference>
<dbReference type="GO" id="GO:0005634">
    <property type="term" value="C:nucleus"/>
    <property type="evidence" value="ECO:0007669"/>
    <property type="project" value="UniProtKB-SubCell"/>
</dbReference>
<evidence type="ECO:0000313" key="8">
    <source>
        <dbReference type="EMBL" id="RKP10812.1"/>
    </source>
</evidence>
<proteinExistence type="inferred from homology"/>
<keyword evidence="3 5" id="KW-0378">Hydrolase</keyword>
<protein>
    <recommendedName>
        <fullName evidence="5">Fanconi-associated nuclease</fullName>
        <ecNumber evidence="5">3.1.4.1</ecNumber>
    </recommendedName>
</protein>
<dbReference type="GO" id="GO:0017108">
    <property type="term" value="F:5'-flap endonuclease activity"/>
    <property type="evidence" value="ECO:0007669"/>
    <property type="project" value="TreeGrafter"/>
</dbReference>
<keyword evidence="1 5" id="KW-0540">Nuclease</keyword>
<dbReference type="GO" id="GO:0046872">
    <property type="term" value="F:metal ion binding"/>
    <property type="evidence" value="ECO:0007669"/>
    <property type="project" value="UniProtKB-KW"/>
</dbReference>
<dbReference type="InterPro" id="IPR049132">
    <property type="entry name" value="FAN1-like_euk"/>
</dbReference>
<organism evidence="8 9">
    <name type="scientific">Thamnocephalis sphaerospora</name>
    <dbReference type="NCBI Taxonomy" id="78915"/>
    <lineage>
        <taxon>Eukaryota</taxon>
        <taxon>Fungi</taxon>
        <taxon>Fungi incertae sedis</taxon>
        <taxon>Zoopagomycota</taxon>
        <taxon>Zoopagomycotina</taxon>
        <taxon>Zoopagomycetes</taxon>
        <taxon>Zoopagales</taxon>
        <taxon>Sigmoideomycetaceae</taxon>
        <taxon>Thamnocephalis</taxon>
    </lineage>
</organism>
<dbReference type="STRING" id="78915.A0A4P9XXN6"/>
<comment type="function">
    <text evidence="5">Nuclease required for the repair of DNA interstrand cross-links (ICL). Acts as a 5'-3' exonuclease that anchors at a cut end of DNA and cleaves DNA successively at every third nucleotide, allowing to excise an ICL from one strand through flanking incisions.</text>
</comment>
<keyword evidence="2 5" id="KW-0479">Metal-binding</keyword>